<feature type="transmembrane region" description="Helical" evidence="1">
    <location>
        <begin position="171"/>
        <end position="188"/>
    </location>
</feature>
<feature type="domain" description="Acyltransferase 3" evidence="2">
    <location>
        <begin position="7"/>
        <end position="324"/>
    </location>
</feature>
<gene>
    <name evidence="3" type="ORF">IAA55_07255</name>
</gene>
<dbReference type="Pfam" id="PF01757">
    <property type="entry name" value="Acyl_transf_3"/>
    <property type="match status" value="1"/>
</dbReference>
<dbReference type="AlphaFoldDB" id="A0A9D1E9V7"/>
<evidence type="ECO:0000259" key="2">
    <source>
        <dbReference type="Pfam" id="PF01757"/>
    </source>
</evidence>
<reference evidence="3" key="1">
    <citation type="submission" date="2020-10" db="EMBL/GenBank/DDBJ databases">
        <authorList>
            <person name="Gilroy R."/>
        </authorList>
    </citation>
    <scope>NUCLEOTIDE SEQUENCE</scope>
    <source>
        <strain evidence="3">ChiSjej5B23-6657</strain>
    </source>
</reference>
<evidence type="ECO:0000256" key="1">
    <source>
        <dbReference type="SAM" id="Phobius"/>
    </source>
</evidence>
<evidence type="ECO:0000313" key="4">
    <source>
        <dbReference type="Proteomes" id="UP000823912"/>
    </source>
</evidence>
<feature type="transmembrane region" description="Helical" evidence="1">
    <location>
        <begin position="77"/>
        <end position="95"/>
    </location>
</feature>
<feature type="transmembrane region" description="Helical" evidence="1">
    <location>
        <begin position="12"/>
        <end position="31"/>
    </location>
</feature>
<feature type="transmembrane region" description="Helical" evidence="1">
    <location>
        <begin position="275"/>
        <end position="297"/>
    </location>
</feature>
<dbReference type="InterPro" id="IPR002656">
    <property type="entry name" value="Acyl_transf_3_dom"/>
</dbReference>
<dbReference type="Proteomes" id="UP000823912">
    <property type="component" value="Unassembled WGS sequence"/>
</dbReference>
<feature type="transmembrane region" description="Helical" evidence="1">
    <location>
        <begin position="145"/>
        <end position="165"/>
    </location>
</feature>
<feature type="transmembrane region" description="Helical" evidence="1">
    <location>
        <begin position="309"/>
        <end position="330"/>
    </location>
</feature>
<proteinExistence type="predicted"/>
<evidence type="ECO:0000313" key="3">
    <source>
        <dbReference type="EMBL" id="HIR71062.1"/>
    </source>
</evidence>
<accession>A0A9D1E9V7</accession>
<organism evidence="3 4">
    <name type="scientific">Candidatus Pullilachnospira gallistercoris</name>
    <dbReference type="NCBI Taxonomy" id="2840911"/>
    <lineage>
        <taxon>Bacteria</taxon>
        <taxon>Bacillati</taxon>
        <taxon>Bacillota</taxon>
        <taxon>Clostridia</taxon>
        <taxon>Lachnospirales</taxon>
        <taxon>Lachnospiraceae</taxon>
        <taxon>Lachnospiraceae incertae sedis</taxon>
        <taxon>Candidatus Pullilachnospira</taxon>
    </lineage>
</organism>
<feature type="transmembrane region" description="Helical" evidence="1">
    <location>
        <begin position="115"/>
        <end position="133"/>
    </location>
</feature>
<feature type="transmembrane region" description="Helical" evidence="1">
    <location>
        <begin position="240"/>
        <end position="263"/>
    </location>
</feature>
<sequence length="361" mass="41217">MKKRESNLELMRVVLMCITPAYHLLVYNLILKAAWNDAMGVTLAFTVAGAIPANYAFMAMSSYFLLEERGGTSLRRFLNTAALTATLYLVRFAVIRGLYGFDSKEYMVEGFITKGAWWYMDSYLILLLLYPFLNRFLRGIGRRAHLALAVALFGLLALFFVLGNMTLPGDLTGFLFIYVTMGYLRRGGYRKFLLLPVRTCPMLLGAAACYFALFAVGFVAKWPGFAVDRGLGNDILQYVISRYNVLAAVMGICVFFFFRCLPVPQSRGINRVAEVTVYVFLLHETVLGVFWYLGFLWFPMEGRPGPELFGWIALFTAVSFGAAFVVKYLYERTAGRFWRRLIKRILETRPAKWMEDMETRL</sequence>
<name>A0A9D1E9V7_9FIRM</name>
<keyword evidence="1" id="KW-0812">Transmembrane</keyword>
<reference evidence="3" key="2">
    <citation type="journal article" date="2021" name="PeerJ">
        <title>Extensive microbial diversity within the chicken gut microbiome revealed by metagenomics and culture.</title>
        <authorList>
            <person name="Gilroy R."/>
            <person name="Ravi A."/>
            <person name="Getino M."/>
            <person name="Pursley I."/>
            <person name="Horton D.L."/>
            <person name="Alikhan N.F."/>
            <person name="Baker D."/>
            <person name="Gharbi K."/>
            <person name="Hall N."/>
            <person name="Watson M."/>
            <person name="Adriaenssens E.M."/>
            <person name="Foster-Nyarko E."/>
            <person name="Jarju S."/>
            <person name="Secka A."/>
            <person name="Antonio M."/>
            <person name="Oren A."/>
            <person name="Chaudhuri R.R."/>
            <person name="La Ragione R."/>
            <person name="Hildebrand F."/>
            <person name="Pallen M.J."/>
        </authorList>
    </citation>
    <scope>NUCLEOTIDE SEQUENCE</scope>
    <source>
        <strain evidence="3">ChiSjej5B23-6657</strain>
    </source>
</reference>
<feature type="transmembrane region" description="Helical" evidence="1">
    <location>
        <begin position="43"/>
        <end position="65"/>
    </location>
</feature>
<keyword evidence="1" id="KW-0472">Membrane</keyword>
<keyword evidence="1" id="KW-1133">Transmembrane helix</keyword>
<dbReference type="GO" id="GO:0016747">
    <property type="term" value="F:acyltransferase activity, transferring groups other than amino-acyl groups"/>
    <property type="evidence" value="ECO:0007669"/>
    <property type="project" value="InterPro"/>
</dbReference>
<protein>
    <recommendedName>
        <fullName evidence="2">Acyltransferase 3 domain-containing protein</fullName>
    </recommendedName>
</protein>
<dbReference type="EMBL" id="DVHM01000114">
    <property type="protein sequence ID" value="HIR71062.1"/>
    <property type="molecule type" value="Genomic_DNA"/>
</dbReference>
<feature type="transmembrane region" description="Helical" evidence="1">
    <location>
        <begin position="200"/>
        <end position="220"/>
    </location>
</feature>
<comment type="caution">
    <text evidence="3">The sequence shown here is derived from an EMBL/GenBank/DDBJ whole genome shotgun (WGS) entry which is preliminary data.</text>
</comment>